<dbReference type="EMBL" id="HAEB01007753">
    <property type="protein sequence ID" value="SBQ54280.1"/>
    <property type="molecule type" value="Transcribed_RNA"/>
</dbReference>
<sequence>DYSLSLEEDLWFVSCFTFRQPTPSPPLSRSLSKSTSATILPTLILLDRYLSLEITLAHSPSIFQLLFHIVSSDYKQIPKNYNSHTHLCFPCRRRFLILKPLDFSAPLVLLTSV</sequence>
<evidence type="ECO:0000313" key="1">
    <source>
        <dbReference type="EMBL" id="SBQ54280.1"/>
    </source>
</evidence>
<accession>A0A1A8F4K7</accession>
<organism evidence="1">
    <name type="scientific">Nothobranchius korthausae</name>
    <dbReference type="NCBI Taxonomy" id="1143690"/>
    <lineage>
        <taxon>Eukaryota</taxon>
        <taxon>Metazoa</taxon>
        <taxon>Chordata</taxon>
        <taxon>Craniata</taxon>
        <taxon>Vertebrata</taxon>
        <taxon>Euteleostomi</taxon>
        <taxon>Actinopterygii</taxon>
        <taxon>Neopterygii</taxon>
        <taxon>Teleostei</taxon>
        <taxon>Neoteleostei</taxon>
        <taxon>Acanthomorphata</taxon>
        <taxon>Ovalentaria</taxon>
        <taxon>Atherinomorphae</taxon>
        <taxon>Cyprinodontiformes</taxon>
        <taxon>Nothobranchiidae</taxon>
        <taxon>Nothobranchius</taxon>
    </lineage>
</organism>
<reference evidence="1" key="2">
    <citation type="submission" date="2016-06" db="EMBL/GenBank/DDBJ databases">
        <title>The genome of a short-lived fish provides insights into sex chromosome evolution and the genetic control of aging.</title>
        <authorList>
            <person name="Reichwald K."/>
            <person name="Felder M."/>
            <person name="Petzold A."/>
            <person name="Koch P."/>
            <person name="Groth M."/>
            <person name="Platzer M."/>
        </authorList>
    </citation>
    <scope>NUCLEOTIDE SEQUENCE</scope>
    <source>
        <tissue evidence="1">Brain</tissue>
    </source>
</reference>
<dbReference type="AlphaFoldDB" id="A0A1A8F4K7"/>
<protein>
    <submittedName>
        <fullName evidence="1">Uncharacterized protein</fullName>
    </submittedName>
</protein>
<proteinExistence type="predicted"/>
<reference evidence="1" key="1">
    <citation type="submission" date="2016-05" db="EMBL/GenBank/DDBJ databases">
        <authorList>
            <person name="Lavstsen T."/>
            <person name="Jespersen J.S."/>
        </authorList>
    </citation>
    <scope>NUCLEOTIDE SEQUENCE</scope>
    <source>
        <tissue evidence="1">Brain</tissue>
    </source>
</reference>
<feature type="non-terminal residue" evidence="1">
    <location>
        <position position="1"/>
    </location>
</feature>
<name>A0A1A8F4K7_9TELE</name>
<gene>
    <name evidence="1" type="primary">Nfu_g_1_014055</name>
</gene>
<feature type="non-terminal residue" evidence="1">
    <location>
        <position position="113"/>
    </location>
</feature>